<keyword evidence="2" id="KW-0812">Transmembrane</keyword>
<dbReference type="AlphaFoldDB" id="A0A212CUI5"/>
<comment type="caution">
    <text evidence="3">The sequence shown here is derived from an EMBL/GenBank/DDBJ whole genome shotgun (WGS) entry which is preliminary data.</text>
</comment>
<accession>A0A212CUI5</accession>
<dbReference type="EMBL" id="MKHE01000012">
    <property type="protein sequence ID" value="OWK09623.1"/>
    <property type="molecule type" value="Genomic_DNA"/>
</dbReference>
<dbReference type="OrthoDB" id="9899861at2759"/>
<evidence type="ECO:0008006" key="5">
    <source>
        <dbReference type="Google" id="ProtNLM"/>
    </source>
</evidence>
<evidence type="ECO:0000313" key="3">
    <source>
        <dbReference type="EMBL" id="OWK09623.1"/>
    </source>
</evidence>
<keyword evidence="2" id="KW-1133">Transmembrane helix</keyword>
<reference evidence="3 4" key="1">
    <citation type="journal article" date="2018" name="Mol. Genet. Genomics">
        <title>The red deer Cervus elaphus genome CerEla1.0: sequencing, annotating, genes, and chromosomes.</title>
        <authorList>
            <person name="Bana N.A."/>
            <person name="Nyiri A."/>
            <person name="Nagy J."/>
            <person name="Frank K."/>
            <person name="Nagy T."/>
            <person name="Steger V."/>
            <person name="Schiller M."/>
            <person name="Lakatos P."/>
            <person name="Sugar L."/>
            <person name="Horn P."/>
            <person name="Barta E."/>
            <person name="Orosz L."/>
        </authorList>
    </citation>
    <scope>NUCLEOTIDE SEQUENCE [LARGE SCALE GENOMIC DNA]</scope>
    <source>
        <strain evidence="3">Hungarian</strain>
    </source>
</reference>
<dbReference type="Pfam" id="PF23670">
    <property type="entry name" value="PIGBOS1"/>
    <property type="match status" value="1"/>
</dbReference>
<keyword evidence="2" id="KW-0472">Membrane</keyword>
<evidence type="ECO:0000256" key="2">
    <source>
        <dbReference type="SAM" id="Phobius"/>
    </source>
</evidence>
<evidence type="ECO:0000256" key="1">
    <source>
        <dbReference type="SAM" id="MobiDB-lite"/>
    </source>
</evidence>
<dbReference type="Proteomes" id="UP000242450">
    <property type="component" value="Chromosome 12"/>
</dbReference>
<protein>
    <recommendedName>
        <fullName evidence="5">PIGBOS1</fullName>
    </recommendedName>
</protein>
<gene>
    <name evidence="3" type="ORF">Celaphus_00006220</name>
</gene>
<sequence length="161" mass="18244">FCKLPSPAGAEIAGKRPLRPAHPQRWSPRPTIALSATRVRLRRRLVRGFPATFLSRGIVPFLWFRGLCGRGAETAERNWISPLRVQPGGGGELKQNEPSLCCEVFDENMFGRLTFPQLLFASLLGIAGGIYIYQPIFEQYSRDQKELKEKMKLVQDSEEKK</sequence>
<feature type="region of interest" description="Disordered" evidence="1">
    <location>
        <begin position="1"/>
        <end position="26"/>
    </location>
</feature>
<proteinExistence type="predicted"/>
<keyword evidence="4" id="KW-1185">Reference proteome</keyword>
<evidence type="ECO:0000313" key="4">
    <source>
        <dbReference type="Proteomes" id="UP000242450"/>
    </source>
</evidence>
<feature type="non-terminal residue" evidence="3">
    <location>
        <position position="1"/>
    </location>
</feature>
<feature type="non-terminal residue" evidence="3">
    <location>
        <position position="161"/>
    </location>
</feature>
<feature type="transmembrane region" description="Helical" evidence="2">
    <location>
        <begin position="115"/>
        <end position="133"/>
    </location>
</feature>
<organism evidence="3 4">
    <name type="scientific">Cervus elaphus hippelaphus</name>
    <name type="common">European red deer</name>
    <dbReference type="NCBI Taxonomy" id="46360"/>
    <lineage>
        <taxon>Eukaryota</taxon>
        <taxon>Metazoa</taxon>
        <taxon>Chordata</taxon>
        <taxon>Craniata</taxon>
        <taxon>Vertebrata</taxon>
        <taxon>Euteleostomi</taxon>
        <taxon>Mammalia</taxon>
        <taxon>Eutheria</taxon>
        <taxon>Laurasiatheria</taxon>
        <taxon>Artiodactyla</taxon>
        <taxon>Ruminantia</taxon>
        <taxon>Pecora</taxon>
        <taxon>Cervidae</taxon>
        <taxon>Cervinae</taxon>
        <taxon>Cervus</taxon>
    </lineage>
</organism>
<name>A0A212CUI5_CEREH</name>
<dbReference type="InterPro" id="IPR057394">
    <property type="entry name" value="PIGBOS1"/>
</dbReference>